<reference evidence="3 4" key="1">
    <citation type="submission" date="2018-12" db="EMBL/GenBank/DDBJ databases">
        <title>Complete genome sequencing of Tabrizicola sp. K13M18.</title>
        <authorList>
            <person name="Bae J.-W."/>
        </authorList>
    </citation>
    <scope>NUCLEOTIDE SEQUENCE [LARGE SCALE GENOMIC DNA]</scope>
    <source>
        <strain evidence="3 4">K13M18</strain>
    </source>
</reference>
<evidence type="ECO:0000313" key="3">
    <source>
        <dbReference type="EMBL" id="AZL59284.1"/>
    </source>
</evidence>
<dbReference type="EMBL" id="CP034328">
    <property type="protein sequence ID" value="AZL59284.1"/>
    <property type="molecule type" value="Genomic_DNA"/>
</dbReference>
<dbReference type="NCBIfam" id="NF008528">
    <property type="entry name" value="PRK11463.1-2"/>
    <property type="match status" value="1"/>
</dbReference>
<gene>
    <name evidence="3" type="ORF">EI545_10770</name>
</gene>
<accession>A0A3S8U6Q6</accession>
<dbReference type="OrthoDB" id="9792788at2"/>
<dbReference type="PANTHER" id="PTHR35335:SF1">
    <property type="entry name" value="UPF0716 PROTEIN FXSA"/>
    <property type="match status" value="1"/>
</dbReference>
<dbReference type="PANTHER" id="PTHR35335">
    <property type="entry name" value="UPF0716 PROTEIN FXSA"/>
    <property type="match status" value="1"/>
</dbReference>
<evidence type="ECO:0000256" key="1">
    <source>
        <dbReference type="SAM" id="MobiDB-lite"/>
    </source>
</evidence>
<feature type="transmembrane region" description="Helical" evidence="2">
    <location>
        <begin position="28"/>
        <end position="49"/>
    </location>
</feature>
<organism evidence="3 4">
    <name type="scientific">Tabrizicola piscis</name>
    <dbReference type="NCBI Taxonomy" id="2494374"/>
    <lineage>
        <taxon>Bacteria</taxon>
        <taxon>Pseudomonadati</taxon>
        <taxon>Pseudomonadota</taxon>
        <taxon>Alphaproteobacteria</taxon>
        <taxon>Rhodobacterales</taxon>
        <taxon>Paracoccaceae</taxon>
        <taxon>Tabrizicola</taxon>
    </lineage>
</organism>
<feature type="transmembrane region" description="Helical" evidence="2">
    <location>
        <begin position="70"/>
        <end position="89"/>
    </location>
</feature>
<dbReference type="AlphaFoldDB" id="A0A3S8U6Q6"/>
<dbReference type="Pfam" id="PF04186">
    <property type="entry name" value="FxsA"/>
    <property type="match status" value="1"/>
</dbReference>
<keyword evidence="4" id="KW-1185">Reference proteome</keyword>
<proteinExistence type="predicted"/>
<dbReference type="RefSeq" id="WP_125325479.1">
    <property type="nucleotide sequence ID" value="NZ_CP034328.1"/>
</dbReference>
<feature type="region of interest" description="Disordered" evidence="1">
    <location>
        <begin position="128"/>
        <end position="152"/>
    </location>
</feature>
<dbReference type="Proteomes" id="UP000282002">
    <property type="component" value="Chromosome"/>
</dbReference>
<evidence type="ECO:0000256" key="2">
    <source>
        <dbReference type="SAM" id="Phobius"/>
    </source>
</evidence>
<sequence>MWVFLAILAVPLIEIGLFVQLGGAIGLWPTLIWVILSAAFGILILKGVAMTGSVTLSRSMHELNNPLSPVANRVMVVFGGALLILPGFFTDALGLLLLIPPIRMLLIKLIGRRLSPVATMATQTTIIEGEWQEAKPENPTSPGNPPSEVTRH</sequence>
<keyword evidence="2" id="KW-1133">Transmembrane helix</keyword>
<keyword evidence="2" id="KW-0812">Transmembrane</keyword>
<dbReference type="GO" id="GO:0016020">
    <property type="term" value="C:membrane"/>
    <property type="evidence" value="ECO:0007669"/>
    <property type="project" value="InterPro"/>
</dbReference>
<name>A0A3S8U6Q6_9RHOB</name>
<evidence type="ECO:0000313" key="4">
    <source>
        <dbReference type="Proteomes" id="UP000282002"/>
    </source>
</evidence>
<dbReference type="InterPro" id="IPR007313">
    <property type="entry name" value="FxsA"/>
</dbReference>
<dbReference type="KEGG" id="taw:EI545_10770"/>
<keyword evidence="2" id="KW-0472">Membrane</keyword>
<protein>
    <submittedName>
        <fullName evidence="3">FxsA family protein</fullName>
    </submittedName>
</protein>